<dbReference type="AlphaFoldDB" id="A0AAW1P1N0"/>
<dbReference type="Gene3D" id="2.30.40.10">
    <property type="entry name" value="Urease, subunit C, domain 1"/>
    <property type="match status" value="1"/>
</dbReference>
<keyword evidence="4" id="KW-1185">Reference proteome</keyword>
<accession>A0AAW1P1N0</accession>
<evidence type="ECO:0000313" key="3">
    <source>
        <dbReference type="EMBL" id="KAK9802882.1"/>
    </source>
</evidence>
<dbReference type="InterPro" id="IPR032466">
    <property type="entry name" value="Metal_Hydrolase"/>
</dbReference>
<evidence type="ECO:0000259" key="2">
    <source>
        <dbReference type="Pfam" id="PF01979"/>
    </source>
</evidence>
<dbReference type="PANTHER" id="PTHR43794:SF11">
    <property type="entry name" value="AMIDOHYDROLASE-RELATED DOMAIN-CONTAINING PROTEIN"/>
    <property type="match status" value="1"/>
</dbReference>
<sequence length="460" mass="50440">MPARQRSLLVKNIKVLATFNQEHGDIEDAAIYVEGPEIKWVGKSSSLPGHYQSADQVLDLSHCVAIPGLVNSHHHMFQTLTRCMAQDQKLFGWLKSCYPGWQHMTAQDYTAACRMAMAELILTGCTTSVDHHYFFPNDVRMDQGIQAARDLGLRFHAARGAMSKGQSKGGIPPDHVVETEADILADMERLIKEYHDNSRYSMTRLACGPVAQKGADDECFVKCAHLARQHEGVRLHTHLAENQEDVDYTMKNYGHRFTEYIRKIEWDREDCWFAHCCKLNHEEYTDLSARGIGVAHCPSSNMRLASGICPVRSMLDAGVNVGLGIDGSASNDSGHMMAEARLACFLQRAGGDPNGMSAREALRLGIQGGAKNLGRTDVGAIAPGMAADFVAWRTDTFGFAGAQHDLVAALIWCTPSIGTVHASIINGQVVVEDGKLQTGDLGQIVKDLNAASARILKHFP</sequence>
<proteinExistence type="predicted"/>
<dbReference type="Gene3D" id="3.20.20.140">
    <property type="entry name" value="Metal-dependent hydrolases"/>
    <property type="match status" value="1"/>
</dbReference>
<dbReference type="NCBIfam" id="NF006055">
    <property type="entry name" value="PRK08203.1"/>
    <property type="match status" value="1"/>
</dbReference>
<name>A0AAW1P1N0_9CHLO</name>
<dbReference type="InterPro" id="IPR006680">
    <property type="entry name" value="Amidohydro-rel"/>
</dbReference>
<evidence type="ECO:0000313" key="4">
    <source>
        <dbReference type="Proteomes" id="UP001465755"/>
    </source>
</evidence>
<dbReference type="SUPFAM" id="SSF51338">
    <property type="entry name" value="Composite domain of metallo-dependent hydrolases"/>
    <property type="match status" value="1"/>
</dbReference>
<comment type="caution">
    <text evidence="3">The sequence shown here is derived from an EMBL/GenBank/DDBJ whole genome shotgun (WGS) entry which is preliminary data.</text>
</comment>
<dbReference type="Proteomes" id="UP001465755">
    <property type="component" value="Unassembled WGS sequence"/>
</dbReference>
<dbReference type="EMBL" id="JALJOQ010000065">
    <property type="protein sequence ID" value="KAK9802882.1"/>
    <property type="molecule type" value="Genomic_DNA"/>
</dbReference>
<gene>
    <name evidence="3" type="ORF">WJX73_000650</name>
</gene>
<dbReference type="Pfam" id="PF01979">
    <property type="entry name" value="Amidohydro_1"/>
    <property type="match status" value="1"/>
</dbReference>
<dbReference type="CDD" id="cd01298">
    <property type="entry name" value="ATZ_TRZ_like"/>
    <property type="match status" value="1"/>
</dbReference>
<dbReference type="PANTHER" id="PTHR43794">
    <property type="entry name" value="AMINOHYDROLASE SSNA-RELATED"/>
    <property type="match status" value="1"/>
</dbReference>
<keyword evidence="1" id="KW-0378">Hydrolase</keyword>
<dbReference type="SUPFAM" id="SSF51556">
    <property type="entry name" value="Metallo-dependent hydrolases"/>
    <property type="match status" value="1"/>
</dbReference>
<feature type="domain" description="Amidohydrolase-related" evidence="2">
    <location>
        <begin position="65"/>
        <end position="398"/>
    </location>
</feature>
<protein>
    <recommendedName>
        <fullName evidence="2">Amidohydrolase-related domain-containing protein</fullName>
    </recommendedName>
</protein>
<reference evidence="3 4" key="1">
    <citation type="journal article" date="2024" name="Nat. Commun.">
        <title>Phylogenomics reveals the evolutionary origins of lichenization in chlorophyte algae.</title>
        <authorList>
            <person name="Puginier C."/>
            <person name="Libourel C."/>
            <person name="Otte J."/>
            <person name="Skaloud P."/>
            <person name="Haon M."/>
            <person name="Grisel S."/>
            <person name="Petersen M."/>
            <person name="Berrin J.G."/>
            <person name="Delaux P.M."/>
            <person name="Dal Grande F."/>
            <person name="Keller J."/>
        </authorList>
    </citation>
    <scope>NUCLEOTIDE SEQUENCE [LARGE SCALE GENOMIC DNA]</scope>
    <source>
        <strain evidence="3 4">SAG 2036</strain>
    </source>
</reference>
<evidence type="ECO:0000256" key="1">
    <source>
        <dbReference type="ARBA" id="ARBA00022801"/>
    </source>
</evidence>
<dbReference type="InterPro" id="IPR011059">
    <property type="entry name" value="Metal-dep_hydrolase_composite"/>
</dbReference>
<dbReference type="GO" id="GO:0016810">
    <property type="term" value="F:hydrolase activity, acting on carbon-nitrogen (but not peptide) bonds"/>
    <property type="evidence" value="ECO:0007669"/>
    <property type="project" value="InterPro"/>
</dbReference>
<organism evidence="3 4">
    <name type="scientific">Symbiochloris irregularis</name>
    <dbReference type="NCBI Taxonomy" id="706552"/>
    <lineage>
        <taxon>Eukaryota</taxon>
        <taxon>Viridiplantae</taxon>
        <taxon>Chlorophyta</taxon>
        <taxon>core chlorophytes</taxon>
        <taxon>Trebouxiophyceae</taxon>
        <taxon>Trebouxiales</taxon>
        <taxon>Trebouxiaceae</taxon>
        <taxon>Symbiochloris</taxon>
    </lineage>
</organism>
<dbReference type="InterPro" id="IPR050287">
    <property type="entry name" value="MTA/SAH_deaminase"/>
</dbReference>